<feature type="domain" description="Radical SAM core" evidence="13">
    <location>
        <begin position="102"/>
        <end position="346"/>
    </location>
</feature>
<dbReference type="PANTHER" id="PTHR30544:SF5">
    <property type="entry name" value="RADICAL SAM CORE DOMAIN-CONTAINING PROTEIN"/>
    <property type="match status" value="1"/>
</dbReference>
<dbReference type="GO" id="GO:0030488">
    <property type="term" value="P:tRNA methylation"/>
    <property type="evidence" value="ECO:0007669"/>
    <property type="project" value="UniProtKB-UniRule"/>
</dbReference>
<evidence type="ECO:0000256" key="6">
    <source>
        <dbReference type="ARBA" id="ARBA00022679"/>
    </source>
</evidence>
<sequence length="365" mass="40505">MHSAMEQRCLYDYNLTELTELLRSWGEPAFRARQLYRQLYVNLAASAEQMTDLPAALRARLAEIPLSTLRLERVQIGDEGLTRKALFRLPDGAVVETVLMVYPDRSTVCVSTQAGCGMGCVFCATGQLGLLRNLSSGEIVAQAIWASQELRAMGAAGPAGRVTNLVFMGMGEPFANYDRWWQAVERLHDPQGFNLGARSMTVSTVGLVKGIERLAAEQLPINLAISLHAPDDALRSELMPVNRRYPIAELMAATRQYIEKTRRRVSFEYVLLQGKNDHPHQAIALARLLRREAPRGPMLFHVNLIPWNPVPGTPLGRSEWERVTAFQQILTDYGIPCTVRVERGVEIAAACGQLAGQQVMLVPPS</sequence>
<keyword evidence="5 12" id="KW-0489">Methyltransferase</keyword>
<keyword evidence="15" id="KW-1185">Reference proteome</keyword>
<feature type="binding site" evidence="12">
    <location>
        <begin position="171"/>
        <end position="172"/>
    </location>
    <ligand>
        <name>S-adenosyl-L-methionine</name>
        <dbReference type="ChEBI" id="CHEBI:59789"/>
    </ligand>
</feature>
<evidence type="ECO:0000313" key="14">
    <source>
        <dbReference type="EMBL" id="OAN42905.1"/>
    </source>
</evidence>
<dbReference type="EMBL" id="LWQS01000082">
    <property type="protein sequence ID" value="OAN42905.1"/>
    <property type="molecule type" value="Genomic_DNA"/>
</dbReference>
<keyword evidence="8 12" id="KW-0819">tRNA processing</keyword>
<keyword evidence="9 12" id="KW-0479">Metal-binding</keyword>
<comment type="caution">
    <text evidence="12">Lacks conserved residue(s) required for the propagation of feature annotation.</text>
</comment>
<evidence type="ECO:0000256" key="10">
    <source>
        <dbReference type="ARBA" id="ARBA00023004"/>
    </source>
</evidence>
<comment type="function">
    <text evidence="12">Specifically methylates position 2 of adenine 2503 in 23S rRNA and position 2 of adenine 37 in tRNAs.</text>
</comment>
<dbReference type="InterPro" id="IPR058240">
    <property type="entry name" value="rSAM_sf"/>
</dbReference>
<comment type="miscellaneous">
    <text evidence="12">Reaction proceeds by a ping-pong mechanism involving intermediate methylation of a conserved cysteine residue.</text>
</comment>
<dbReference type="GO" id="GO:0046872">
    <property type="term" value="F:metal ion binding"/>
    <property type="evidence" value="ECO:0007669"/>
    <property type="project" value="UniProtKB-KW"/>
</dbReference>
<dbReference type="Proteomes" id="UP000078287">
    <property type="component" value="Unassembled WGS sequence"/>
</dbReference>
<accession>A0A178M5T5</accession>
<dbReference type="AlphaFoldDB" id="A0A178M5T5"/>
<dbReference type="RefSeq" id="WP_066790458.1">
    <property type="nucleotide sequence ID" value="NZ_LWQS01000082.1"/>
</dbReference>
<keyword evidence="2 12" id="KW-0004">4Fe-4S</keyword>
<dbReference type="InterPro" id="IPR004383">
    <property type="entry name" value="rRNA_lsu_MTrfase_RlmN/Cfr"/>
</dbReference>
<dbReference type="FunFam" id="3.20.20.70:FF:000014">
    <property type="entry name" value="Probable dual-specificity RNA methyltransferase RlmN"/>
    <property type="match status" value="1"/>
</dbReference>
<proteinExistence type="inferred from homology"/>
<feature type="binding site" evidence="12">
    <location>
        <position position="120"/>
    </location>
    <ligand>
        <name>[4Fe-4S] cluster</name>
        <dbReference type="ChEBI" id="CHEBI:49883"/>
        <note>4Fe-4S-S-AdoMet</note>
    </ligand>
</feature>
<keyword evidence="4 12" id="KW-0698">rRNA processing</keyword>
<dbReference type="NCBIfam" id="TIGR00048">
    <property type="entry name" value="rRNA_mod_RlmN"/>
    <property type="match status" value="1"/>
</dbReference>
<keyword evidence="12" id="KW-1015">Disulfide bond</keyword>
<evidence type="ECO:0000256" key="3">
    <source>
        <dbReference type="ARBA" id="ARBA00022490"/>
    </source>
</evidence>
<evidence type="ECO:0000256" key="9">
    <source>
        <dbReference type="ARBA" id="ARBA00022723"/>
    </source>
</evidence>
<feature type="binding site" evidence="12">
    <location>
        <position position="116"/>
    </location>
    <ligand>
        <name>[4Fe-4S] cluster</name>
        <dbReference type="ChEBI" id="CHEBI:49883"/>
        <note>4Fe-4S-S-AdoMet</note>
    </ligand>
</feature>
<dbReference type="EC" id="2.1.1.192" evidence="12"/>
<comment type="subcellular location">
    <subcellularLocation>
        <location evidence="1 12">Cytoplasm</location>
    </subcellularLocation>
</comment>
<dbReference type="SFLD" id="SFLDS00029">
    <property type="entry name" value="Radical_SAM"/>
    <property type="match status" value="1"/>
</dbReference>
<keyword evidence="11 12" id="KW-0411">Iron-sulfur</keyword>
<comment type="similarity">
    <text evidence="12">Belongs to the radical SAM superfamily. RlmN family.</text>
</comment>
<dbReference type="Gene3D" id="3.20.20.70">
    <property type="entry name" value="Aldolase class I"/>
    <property type="match status" value="1"/>
</dbReference>
<comment type="caution">
    <text evidence="14">The sequence shown here is derived from an EMBL/GenBank/DDBJ whole genome shotgun (WGS) entry which is preliminary data.</text>
</comment>
<feature type="active site" description="S-methylcysteine intermediate" evidence="12">
    <location>
        <position position="351"/>
    </location>
</feature>
<evidence type="ECO:0000256" key="11">
    <source>
        <dbReference type="ARBA" id="ARBA00023014"/>
    </source>
</evidence>
<evidence type="ECO:0000256" key="1">
    <source>
        <dbReference type="ARBA" id="ARBA00004496"/>
    </source>
</evidence>
<organism evidence="14 15">
    <name type="scientific">Chloroflexus islandicus</name>
    <dbReference type="NCBI Taxonomy" id="1707952"/>
    <lineage>
        <taxon>Bacteria</taxon>
        <taxon>Bacillati</taxon>
        <taxon>Chloroflexota</taxon>
        <taxon>Chloroflexia</taxon>
        <taxon>Chloroflexales</taxon>
        <taxon>Chloroflexineae</taxon>
        <taxon>Chloroflexaceae</taxon>
        <taxon>Chloroflexus</taxon>
    </lineage>
</organism>
<dbReference type="GO" id="GO:0002935">
    <property type="term" value="F:tRNA (adenine(37)-C2)-methyltransferase activity"/>
    <property type="evidence" value="ECO:0007669"/>
    <property type="project" value="UniProtKB-UniRule"/>
</dbReference>
<dbReference type="Pfam" id="PF04055">
    <property type="entry name" value="Radical_SAM"/>
    <property type="match status" value="1"/>
</dbReference>
<keyword evidence="3 12" id="KW-0963">Cytoplasm</keyword>
<evidence type="ECO:0000256" key="4">
    <source>
        <dbReference type="ARBA" id="ARBA00022552"/>
    </source>
</evidence>
<comment type="catalytic activity">
    <reaction evidence="12">
        <text>adenosine(37) in tRNA + 2 reduced [2Fe-2S]-[ferredoxin] + 2 S-adenosyl-L-methionine = 2-methyladenosine(37) in tRNA + 5'-deoxyadenosine + L-methionine + 2 oxidized [2Fe-2S]-[ferredoxin] + S-adenosyl-L-homocysteine</text>
        <dbReference type="Rhea" id="RHEA:43332"/>
        <dbReference type="Rhea" id="RHEA-COMP:10000"/>
        <dbReference type="Rhea" id="RHEA-COMP:10001"/>
        <dbReference type="Rhea" id="RHEA-COMP:10162"/>
        <dbReference type="Rhea" id="RHEA-COMP:10485"/>
        <dbReference type="ChEBI" id="CHEBI:17319"/>
        <dbReference type="ChEBI" id="CHEBI:33737"/>
        <dbReference type="ChEBI" id="CHEBI:33738"/>
        <dbReference type="ChEBI" id="CHEBI:57844"/>
        <dbReference type="ChEBI" id="CHEBI:57856"/>
        <dbReference type="ChEBI" id="CHEBI:59789"/>
        <dbReference type="ChEBI" id="CHEBI:74411"/>
        <dbReference type="ChEBI" id="CHEBI:74497"/>
        <dbReference type="EC" id="2.1.1.192"/>
    </reaction>
</comment>
<gene>
    <name evidence="12" type="primary">rlmN</name>
    <name evidence="14" type="ORF">A6A03_04090</name>
</gene>
<feature type="binding site" evidence="12">
    <location>
        <position position="308"/>
    </location>
    <ligand>
        <name>S-adenosyl-L-methionine</name>
        <dbReference type="ChEBI" id="CHEBI:59789"/>
    </ligand>
</feature>
<dbReference type="NCBIfam" id="NF011031">
    <property type="entry name" value="PRK14461.1"/>
    <property type="match status" value="1"/>
</dbReference>
<dbReference type="PROSITE" id="PS51918">
    <property type="entry name" value="RADICAL_SAM"/>
    <property type="match status" value="1"/>
</dbReference>
<dbReference type="InterPro" id="IPR040072">
    <property type="entry name" value="Methyltransferase_A"/>
</dbReference>
<evidence type="ECO:0000256" key="5">
    <source>
        <dbReference type="ARBA" id="ARBA00022603"/>
    </source>
</evidence>
<dbReference type="CDD" id="cd01335">
    <property type="entry name" value="Radical_SAM"/>
    <property type="match status" value="1"/>
</dbReference>
<evidence type="ECO:0000256" key="8">
    <source>
        <dbReference type="ARBA" id="ARBA00022694"/>
    </source>
</evidence>
<feature type="binding site" evidence="12">
    <location>
        <begin position="226"/>
        <end position="228"/>
    </location>
    <ligand>
        <name>S-adenosyl-L-methionine</name>
        <dbReference type="ChEBI" id="CHEBI:59789"/>
    </ligand>
</feature>
<dbReference type="Gene3D" id="1.10.150.530">
    <property type="match status" value="1"/>
</dbReference>
<dbReference type="SFLD" id="SFLDF00275">
    <property type="entry name" value="adenosine_C2_methyltransferase"/>
    <property type="match status" value="1"/>
</dbReference>
<dbReference type="STRING" id="1707952.A6A03_04090"/>
<dbReference type="InterPro" id="IPR013785">
    <property type="entry name" value="Aldolase_TIM"/>
</dbReference>
<dbReference type="PANTHER" id="PTHR30544">
    <property type="entry name" value="23S RRNA METHYLTRANSFERASE"/>
    <property type="match status" value="1"/>
</dbReference>
<dbReference type="InterPro" id="IPR007197">
    <property type="entry name" value="rSAM"/>
</dbReference>
<protein>
    <recommendedName>
        <fullName evidence="12">Probable dual-specificity RNA methyltransferase RlmN</fullName>
        <ecNumber evidence="12">2.1.1.192</ecNumber>
    </recommendedName>
    <alternativeName>
        <fullName evidence="12">23S rRNA (adenine(2503)-C(2))-methyltransferase</fullName>
    </alternativeName>
    <alternativeName>
        <fullName evidence="12">23S rRNA m2A2503 methyltransferase</fullName>
    </alternativeName>
    <alternativeName>
        <fullName evidence="12">Ribosomal RNA large subunit methyltransferase N</fullName>
    </alternativeName>
    <alternativeName>
        <fullName evidence="12">tRNA (adenine(37)-C(2))-methyltransferase</fullName>
    </alternativeName>
    <alternativeName>
        <fullName evidence="12">tRNA m2A37 methyltransferase</fullName>
    </alternativeName>
</protein>
<comment type="catalytic activity">
    <reaction evidence="12">
        <text>adenosine(2503) in 23S rRNA + 2 reduced [2Fe-2S]-[ferredoxin] + 2 S-adenosyl-L-methionine = 2-methyladenosine(2503) in 23S rRNA + 5'-deoxyadenosine + L-methionine + 2 oxidized [2Fe-2S]-[ferredoxin] + S-adenosyl-L-homocysteine</text>
        <dbReference type="Rhea" id="RHEA:42916"/>
        <dbReference type="Rhea" id="RHEA-COMP:10000"/>
        <dbReference type="Rhea" id="RHEA-COMP:10001"/>
        <dbReference type="Rhea" id="RHEA-COMP:10152"/>
        <dbReference type="Rhea" id="RHEA-COMP:10282"/>
        <dbReference type="ChEBI" id="CHEBI:17319"/>
        <dbReference type="ChEBI" id="CHEBI:33737"/>
        <dbReference type="ChEBI" id="CHEBI:33738"/>
        <dbReference type="ChEBI" id="CHEBI:57844"/>
        <dbReference type="ChEBI" id="CHEBI:57856"/>
        <dbReference type="ChEBI" id="CHEBI:59789"/>
        <dbReference type="ChEBI" id="CHEBI:74411"/>
        <dbReference type="ChEBI" id="CHEBI:74497"/>
        <dbReference type="EC" id="2.1.1.192"/>
    </reaction>
</comment>
<dbReference type="Pfam" id="PF21016">
    <property type="entry name" value="RlmN_N"/>
    <property type="match status" value="1"/>
</dbReference>
<keyword evidence="6 12" id="KW-0808">Transferase</keyword>
<dbReference type="GO" id="GO:0070040">
    <property type="term" value="F:rRNA (adenine(2503)-C2-)-methyltransferase activity"/>
    <property type="evidence" value="ECO:0007669"/>
    <property type="project" value="UniProtKB-UniRule"/>
</dbReference>
<dbReference type="GO" id="GO:0070475">
    <property type="term" value="P:rRNA base methylation"/>
    <property type="evidence" value="ECO:0007669"/>
    <property type="project" value="UniProtKB-UniRule"/>
</dbReference>
<evidence type="ECO:0000313" key="15">
    <source>
        <dbReference type="Proteomes" id="UP000078287"/>
    </source>
</evidence>
<keyword evidence="10 12" id="KW-0408">Iron</keyword>
<evidence type="ECO:0000256" key="7">
    <source>
        <dbReference type="ARBA" id="ARBA00022691"/>
    </source>
</evidence>
<feature type="binding site" evidence="12">
    <location>
        <position position="123"/>
    </location>
    <ligand>
        <name>[4Fe-4S] cluster</name>
        <dbReference type="ChEBI" id="CHEBI:49883"/>
        <note>4Fe-4S-S-AdoMet</note>
    </ligand>
</feature>
<dbReference type="GO" id="GO:0000049">
    <property type="term" value="F:tRNA binding"/>
    <property type="evidence" value="ECO:0007669"/>
    <property type="project" value="UniProtKB-UniRule"/>
</dbReference>
<keyword evidence="7 12" id="KW-0949">S-adenosyl-L-methionine</keyword>
<dbReference type="PIRSF" id="PIRSF006004">
    <property type="entry name" value="CHP00048"/>
    <property type="match status" value="1"/>
</dbReference>
<feature type="binding site" evidence="12">
    <location>
        <position position="203"/>
    </location>
    <ligand>
        <name>S-adenosyl-L-methionine</name>
        <dbReference type="ChEBI" id="CHEBI:59789"/>
    </ligand>
</feature>
<dbReference type="GO" id="GO:0019843">
    <property type="term" value="F:rRNA binding"/>
    <property type="evidence" value="ECO:0007669"/>
    <property type="project" value="UniProtKB-UniRule"/>
</dbReference>
<dbReference type="HAMAP" id="MF_01849">
    <property type="entry name" value="RNA_methyltr_RlmN"/>
    <property type="match status" value="1"/>
</dbReference>
<dbReference type="GO" id="GO:0005737">
    <property type="term" value="C:cytoplasm"/>
    <property type="evidence" value="ECO:0007669"/>
    <property type="project" value="UniProtKB-SubCell"/>
</dbReference>
<feature type="active site" description="Proton acceptor" evidence="12">
    <location>
        <position position="96"/>
    </location>
</feature>
<reference evidence="14 15" key="1">
    <citation type="submission" date="2016-04" db="EMBL/GenBank/DDBJ databases">
        <title>Chloroflexus islandicus sp. nov., a thermophilic filamentous anoxygenic phototrophic bacterium from geyser Strokkur (Iceland).</title>
        <authorList>
            <person name="Gaisin V.A."/>
            <person name="Kalashnikov A.M."/>
            <person name="Sukhacheva M.V."/>
            <person name="Grouzdev D.S."/>
            <person name="Ivanov T.M."/>
            <person name="Kuznetsov B."/>
            <person name="Gorlenko V.M."/>
        </authorList>
    </citation>
    <scope>NUCLEOTIDE SEQUENCE [LARGE SCALE GENOMIC DNA]</scope>
    <source>
        <strain evidence="15">isl-2</strain>
    </source>
</reference>
<dbReference type="SFLD" id="SFLDG01062">
    <property type="entry name" value="methyltransferase_(Class_A)"/>
    <property type="match status" value="1"/>
</dbReference>
<dbReference type="InterPro" id="IPR027492">
    <property type="entry name" value="RNA_MTrfase_RlmN"/>
</dbReference>
<dbReference type="SUPFAM" id="SSF102114">
    <property type="entry name" value="Radical SAM enzymes"/>
    <property type="match status" value="1"/>
</dbReference>
<dbReference type="GO" id="GO:0051539">
    <property type="term" value="F:4 iron, 4 sulfur cluster binding"/>
    <property type="evidence" value="ECO:0007669"/>
    <property type="project" value="UniProtKB-UniRule"/>
</dbReference>
<comment type="cofactor">
    <cofactor evidence="12">
        <name>[4Fe-4S] cluster</name>
        <dbReference type="ChEBI" id="CHEBI:49883"/>
    </cofactor>
    <text evidence="12">Binds 1 [4Fe-4S] cluster. The cluster is coordinated with 3 cysteines and an exchangeable S-adenosyl-L-methionine.</text>
</comment>
<dbReference type="InterPro" id="IPR048641">
    <property type="entry name" value="RlmN_N"/>
</dbReference>
<evidence type="ECO:0000259" key="13">
    <source>
        <dbReference type="PROSITE" id="PS51918"/>
    </source>
</evidence>
<dbReference type="OrthoDB" id="9793973at2"/>
<evidence type="ECO:0000256" key="2">
    <source>
        <dbReference type="ARBA" id="ARBA00022485"/>
    </source>
</evidence>
<evidence type="ECO:0000256" key="12">
    <source>
        <dbReference type="HAMAP-Rule" id="MF_01849"/>
    </source>
</evidence>
<name>A0A178M5T5_9CHLR</name>